<dbReference type="InterPro" id="IPR000182">
    <property type="entry name" value="GNAT_dom"/>
</dbReference>
<dbReference type="PANTHER" id="PTHR43877:SF2">
    <property type="entry name" value="AMINOALKYLPHOSPHONATE N-ACETYLTRANSFERASE-RELATED"/>
    <property type="match status" value="1"/>
</dbReference>
<dbReference type="Proteomes" id="UP000326852">
    <property type="component" value="Unassembled WGS sequence"/>
</dbReference>
<dbReference type="SUPFAM" id="SSF55729">
    <property type="entry name" value="Acyl-CoA N-acyltransferases (Nat)"/>
    <property type="match status" value="1"/>
</dbReference>
<dbReference type="InterPro" id="IPR016181">
    <property type="entry name" value="Acyl_CoA_acyltransferase"/>
</dbReference>
<evidence type="ECO:0000256" key="1">
    <source>
        <dbReference type="ARBA" id="ARBA00022679"/>
    </source>
</evidence>
<dbReference type="RefSeq" id="WP_152272569.1">
    <property type="nucleotide sequence ID" value="NZ_VTFX01000005.1"/>
</dbReference>
<evidence type="ECO:0000259" key="3">
    <source>
        <dbReference type="PROSITE" id="PS51186"/>
    </source>
</evidence>
<keyword evidence="5" id="KW-1185">Reference proteome</keyword>
<evidence type="ECO:0000313" key="5">
    <source>
        <dbReference type="Proteomes" id="UP000326852"/>
    </source>
</evidence>
<keyword evidence="2" id="KW-0012">Acyltransferase</keyword>
<evidence type="ECO:0000256" key="2">
    <source>
        <dbReference type="ARBA" id="ARBA00023315"/>
    </source>
</evidence>
<proteinExistence type="predicted"/>
<dbReference type="GO" id="GO:0016747">
    <property type="term" value="F:acyltransferase activity, transferring groups other than amino-acyl groups"/>
    <property type="evidence" value="ECO:0007669"/>
    <property type="project" value="InterPro"/>
</dbReference>
<dbReference type="AlphaFoldDB" id="A0A5N6MG37"/>
<dbReference type="InterPro" id="IPR050832">
    <property type="entry name" value="Bact_Acetyltransf"/>
</dbReference>
<dbReference type="PANTHER" id="PTHR43877">
    <property type="entry name" value="AMINOALKYLPHOSPHONATE N-ACETYLTRANSFERASE-RELATED-RELATED"/>
    <property type="match status" value="1"/>
</dbReference>
<comment type="caution">
    <text evidence="4">The sequence shown here is derived from an EMBL/GenBank/DDBJ whole genome shotgun (WGS) entry which is preliminary data.</text>
</comment>
<dbReference type="PROSITE" id="PS51186">
    <property type="entry name" value="GNAT"/>
    <property type="match status" value="1"/>
</dbReference>
<gene>
    <name evidence="4" type="ORF">GD627_11160</name>
</gene>
<sequence length="163" mass="17297">MEILPAPLLDGSFLIRRAERGDVGPIADLLTADSLGAPPDSPGGRPMEPYLRAYAAIAADPAHFLAAVEDPAGQLAGTMQLTLIPCLAAGGATRLQLEAVHVRGDLRSRGLGAAMVNWAVAEGRRNGAELLQLTSNARRSAAHRFYQRLGFEASHIGFKRYLG</sequence>
<name>A0A5N6MG37_9MICC</name>
<dbReference type="EMBL" id="VTFX01000005">
    <property type="protein sequence ID" value="KAD3514878.1"/>
    <property type="molecule type" value="Genomic_DNA"/>
</dbReference>
<organism evidence="4 5">
    <name type="scientific">Arthrobacter yangruifuii</name>
    <dbReference type="NCBI Taxonomy" id="2606616"/>
    <lineage>
        <taxon>Bacteria</taxon>
        <taxon>Bacillati</taxon>
        <taxon>Actinomycetota</taxon>
        <taxon>Actinomycetes</taxon>
        <taxon>Micrococcales</taxon>
        <taxon>Micrococcaceae</taxon>
        <taxon>Arthrobacter</taxon>
    </lineage>
</organism>
<accession>A0A5N6MG37</accession>
<dbReference type="Pfam" id="PF00583">
    <property type="entry name" value="Acetyltransf_1"/>
    <property type="match status" value="1"/>
</dbReference>
<reference evidence="4 5" key="1">
    <citation type="submission" date="2019-08" db="EMBL/GenBank/DDBJ databases">
        <title>Arthrobacter sp. nov., isolated from plateau pika and Tibetan wild ass.</title>
        <authorList>
            <person name="Ge Y."/>
        </authorList>
    </citation>
    <scope>NUCLEOTIDE SEQUENCE [LARGE SCALE GENOMIC DNA]</scope>
    <source>
        <strain evidence="4 5">785</strain>
    </source>
</reference>
<dbReference type="Gene3D" id="3.40.630.30">
    <property type="match status" value="1"/>
</dbReference>
<feature type="domain" description="N-acetyltransferase" evidence="3">
    <location>
        <begin position="13"/>
        <end position="163"/>
    </location>
</feature>
<evidence type="ECO:0000313" key="4">
    <source>
        <dbReference type="EMBL" id="KAD3514878.1"/>
    </source>
</evidence>
<keyword evidence="1 4" id="KW-0808">Transferase</keyword>
<protein>
    <submittedName>
        <fullName evidence="4">GNAT family N-acetyltransferase</fullName>
    </submittedName>
</protein>